<reference evidence="2 3" key="1">
    <citation type="submission" date="2019-03" db="EMBL/GenBank/DDBJ databases">
        <title>Genome Sequencing and Assembly of Various Microbes Isolated from Partially Reclaimed Soil and Acid Mine Drainage (AMD) Site.</title>
        <authorList>
            <person name="Steinbock B."/>
            <person name="Bechtold R."/>
            <person name="Sevigny J.L."/>
            <person name="Thomas D."/>
            <person name="Cuthill L.R."/>
            <person name="Aveiro Johannsen E.J."/>
            <person name="Thomas K."/>
            <person name="Ghosh A."/>
        </authorList>
    </citation>
    <scope>NUCLEOTIDE SEQUENCE [LARGE SCALE GENOMIC DNA]</scope>
    <source>
        <strain evidence="2 3">S-A3</strain>
    </source>
</reference>
<feature type="region of interest" description="Disordered" evidence="1">
    <location>
        <begin position="46"/>
        <end position="104"/>
    </location>
</feature>
<dbReference type="Proteomes" id="UP000295163">
    <property type="component" value="Unassembled WGS sequence"/>
</dbReference>
<evidence type="ECO:0000313" key="3">
    <source>
        <dbReference type="Proteomes" id="UP000295163"/>
    </source>
</evidence>
<comment type="caution">
    <text evidence="2">The sequence shown here is derived from an EMBL/GenBank/DDBJ whole genome shotgun (WGS) entry which is preliminary data.</text>
</comment>
<evidence type="ECO:0000313" key="2">
    <source>
        <dbReference type="EMBL" id="TDL42725.1"/>
    </source>
</evidence>
<name>A0A4R5YDA5_KOCRO</name>
<dbReference type="AlphaFoldDB" id="A0A4R5YDA5"/>
<organism evidence="2 3">
    <name type="scientific">Kocuria rosea</name>
    <name type="common">Deinococcus erythromyxa</name>
    <name type="synonym">Micrococcus rubens</name>
    <dbReference type="NCBI Taxonomy" id="1275"/>
    <lineage>
        <taxon>Bacteria</taxon>
        <taxon>Bacillati</taxon>
        <taxon>Actinomycetota</taxon>
        <taxon>Actinomycetes</taxon>
        <taxon>Micrococcales</taxon>
        <taxon>Micrococcaceae</taxon>
        <taxon>Kocuria</taxon>
    </lineage>
</organism>
<dbReference type="EMBL" id="SMZT01000003">
    <property type="protein sequence ID" value="TDL42725.1"/>
    <property type="molecule type" value="Genomic_DNA"/>
</dbReference>
<evidence type="ECO:0000256" key="1">
    <source>
        <dbReference type="SAM" id="MobiDB-lite"/>
    </source>
</evidence>
<protein>
    <submittedName>
        <fullName evidence="2">Uncharacterized protein</fullName>
    </submittedName>
</protein>
<gene>
    <name evidence="2" type="ORF">E2R59_07735</name>
</gene>
<sequence length="104" mass="10936">MDPAIVTDSFESSQAAVAARIEQTLDAAITKDLHRLASCHLDRPEFTELEGVEPPDRQDAATSARPEAGQFTVDGSPHSGRSLPAGKWSDDILPAVGQPAGTSP</sequence>
<dbReference type="GeneID" id="64347303"/>
<proteinExistence type="predicted"/>
<accession>A0A4R5YDA5</accession>
<dbReference type="RefSeq" id="WP_133410033.1">
    <property type="nucleotide sequence ID" value="NZ_SMZT01000003.1"/>
</dbReference>